<dbReference type="EC" id="7.1.1.2" evidence="4"/>
<feature type="transmembrane region" description="Helical" evidence="19">
    <location>
        <begin position="24"/>
        <end position="43"/>
    </location>
</feature>
<keyword evidence="15 21" id="KW-0496">Mitochondrion</keyword>
<feature type="transmembrane region" description="Helical" evidence="19">
    <location>
        <begin position="182"/>
        <end position="206"/>
    </location>
</feature>
<proteinExistence type="inferred from homology"/>
<dbReference type="PANTHER" id="PTHR46552:SF1">
    <property type="entry name" value="NADH-UBIQUINONE OXIDOREDUCTASE CHAIN 2"/>
    <property type="match status" value="1"/>
</dbReference>
<evidence type="ECO:0000313" key="21">
    <source>
        <dbReference type="EMBL" id="AIZ97175.1"/>
    </source>
</evidence>
<evidence type="ECO:0000256" key="6">
    <source>
        <dbReference type="ARBA" id="ARBA00022448"/>
    </source>
</evidence>
<dbReference type="AlphaFoldDB" id="A0A0U1XY19"/>
<dbReference type="GeneID" id="22834037"/>
<keyword evidence="12 19" id="KW-1133">Transmembrane helix</keyword>
<geneLocation type="mitochondrion" evidence="21"/>
<evidence type="ECO:0000256" key="12">
    <source>
        <dbReference type="ARBA" id="ARBA00022989"/>
    </source>
</evidence>
<reference evidence="21" key="1">
    <citation type="journal article" date="2014" name="Mitochondrial DNA">
        <title>The complete mitochondrial genome of the wolf spider Wadicosa fidelis (Araneae: Lycosidae).</title>
        <authorList>
            <person name="Wang Z.L."/>
            <person name="Li C."/>
            <person name="Fang W.Y."/>
            <person name="Yu X.P."/>
        </authorList>
    </citation>
    <scope>NUCLEOTIDE SEQUENCE</scope>
</reference>
<accession>A0A0U1XY19</accession>
<dbReference type="EMBL" id="KP100666">
    <property type="protein sequence ID" value="AIZ97175.1"/>
    <property type="molecule type" value="Genomic_DNA"/>
</dbReference>
<sequence length="318" mass="38198">MLNVILFSFMYIISFHLVMNSDDWFLLWLGLEINMMIFIMLMYKESSMLKIESCLSYFFIQSMGSAILMSCFYLNKEWVDFVVCLLLGYKIGAGPFFFWLPSVCSGLSWMSCFMLMSFQKLIPLMIMSIFVSYVIYMMVVVSLFFGVFGCYNQKNFKQLIAYSSVYHMGWIMLCNFSDDLSWFVYLLLYSLMIFPVMKFFSFLLFEDFTMLMKMKYKGWLILMVLSMAGMPPLLGFFLKLFAFVMIFKYEYYFMMFLIFCSVVMFYVYFRMIYDVLMSYYDNMNWMNFTMMYDKNNYLIMINVMGLMMGVFLIVFFVM</sequence>
<evidence type="ECO:0000256" key="19">
    <source>
        <dbReference type="SAM" id="Phobius"/>
    </source>
</evidence>
<evidence type="ECO:0000256" key="4">
    <source>
        <dbReference type="ARBA" id="ARBA00012944"/>
    </source>
</evidence>
<gene>
    <name evidence="21" type="primary">ND2</name>
</gene>
<dbReference type="CTD" id="4536"/>
<dbReference type="GO" id="GO:0008137">
    <property type="term" value="F:NADH dehydrogenase (ubiquinone) activity"/>
    <property type="evidence" value="ECO:0007669"/>
    <property type="project" value="UniProtKB-EC"/>
</dbReference>
<dbReference type="PANTHER" id="PTHR46552">
    <property type="entry name" value="NADH-UBIQUINONE OXIDOREDUCTASE CHAIN 2"/>
    <property type="match status" value="1"/>
</dbReference>
<evidence type="ECO:0000256" key="11">
    <source>
        <dbReference type="ARBA" id="ARBA00022982"/>
    </source>
</evidence>
<name>A0A0U1XY19_WADFI</name>
<evidence type="ECO:0000256" key="15">
    <source>
        <dbReference type="ARBA" id="ARBA00023128"/>
    </source>
</evidence>
<evidence type="ECO:0000256" key="17">
    <source>
        <dbReference type="ARBA" id="ARBA00031028"/>
    </source>
</evidence>
<evidence type="ECO:0000256" key="1">
    <source>
        <dbReference type="ARBA" id="ARBA00003257"/>
    </source>
</evidence>
<keyword evidence="16 19" id="KW-0472">Membrane</keyword>
<keyword evidence="9" id="KW-0999">Mitochondrion inner membrane</keyword>
<evidence type="ECO:0000259" key="20">
    <source>
        <dbReference type="Pfam" id="PF00361"/>
    </source>
</evidence>
<evidence type="ECO:0000256" key="2">
    <source>
        <dbReference type="ARBA" id="ARBA00004448"/>
    </source>
</evidence>
<comment type="function">
    <text evidence="1">Core subunit of the mitochondrial membrane respiratory chain NADH dehydrogenase (Complex I) that is believed to belong to the minimal assembly required for catalysis. Complex I functions in the transfer of electrons from NADH to the respiratory chain. The immediate electron acceptor for the enzyme is believed to be ubiquinone.</text>
</comment>
<dbReference type="InterPro" id="IPR001750">
    <property type="entry name" value="ND/Mrp_TM"/>
</dbReference>
<keyword evidence="8 19" id="KW-0812">Transmembrane</keyword>
<feature type="transmembrane region" description="Helical" evidence="19">
    <location>
        <begin position="55"/>
        <end position="76"/>
    </location>
</feature>
<evidence type="ECO:0000256" key="16">
    <source>
        <dbReference type="ARBA" id="ARBA00023136"/>
    </source>
</evidence>
<feature type="transmembrane region" description="Helical" evidence="19">
    <location>
        <begin position="252"/>
        <end position="276"/>
    </location>
</feature>
<comment type="catalytic activity">
    <reaction evidence="18">
        <text>a ubiquinone + NADH + 5 H(+)(in) = a ubiquinol + NAD(+) + 4 H(+)(out)</text>
        <dbReference type="Rhea" id="RHEA:29091"/>
        <dbReference type="Rhea" id="RHEA-COMP:9565"/>
        <dbReference type="Rhea" id="RHEA-COMP:9566"/>
        <dbReference type="ChEBI" id="CHEBI:15378"/>
        <dbReference type="ChEBI" id="CHEBI:16389"/>
        <dbReference type="ChEBI" id="CHEBI:17976"/>
        <dbReference type="ChEBI" id="CHEBI:57540"/>
        <dbReference type="ChEBI" id="CHEBI:57945"/>
        <dbReference type="EC" id="7.1.1.2"/>
    </reaction>
</comment>
<evidence type="ECO:0000256" key="13">
    <source>
        <dbReference type="ARBA" id="ARBA00023027"/>
    </source>
</evidence>
<organism evidence="21">
    <name type="scientific">Wadicosa fidelis</name>
    <name type="common">Wolf spider</name>
    <name type="synonym">Lycosa fidelis</name>
    <dbReference type="NCBI Taxonomy" id="317852"/>
    <lineage>
        <taxon>Eukaryota</taxon>
        <taxon>Metazoa</taxon>
        <taxon>Ecdysozoa</taxon>
        <taxon>Arthropoda</taxon>
        <taxon>Chelicerata</taxon>
        <taxon>Arachnida</taxon>
        <taxon>Araneae</taxon>
        <taxon>Araneomorphae</taxon>
        <taxon>Entelegynae</taxon>
        <taxon>Lycosoidea</taxon>
        <taxon>Lycosidae</taxon>
        <taxon>Wadicosa</taxon>
    </lineage>
</organism>
<keyword evidence="7" id="KW-0679">Respiratory chain</keyword>
<protein>
    <recommendedName>
        <fullName evidence="5">NADH-ubiquinone oxidoreductase chain 2</fullName>
        <ecNumber evidence="4">7.1.1.2</ecNumber>
    </recommendedName>
    <alternativeName>
        <fullName evidence="17">NADH dehydrogenase subunit 2</fullName>
    </alternativeName>
</protein>
<reference evidence="21" key="2">
    <citation type="submission" date="2014-11" db="EMBL/GenBank/DDBJ databases">
        <authorList>
            <person name="Zhu J."/>
            <person name="Qi W."/>
            <person name="Song R."/>
        </authorList>
    </citation>
    <scope>NUCLEOTIDE SEQUENCE</scope>
</reference>
<evidence type="ECO:0000256" key="8">
    <source>
        <dbReference type="ARBA" id="ARBA00022692"/>
    </source>
</evidence>
<evidence type="ECO:0000256" key="7">
    <source>
        <dbReference type="ARBA" id="ARBA00022660"/>
    </source>
</evidence>
<evidence type="ECO:0000256" key="5">
    <source>
        <dbReference type="ARBA" id="ARBA00021008"/>
    </source>
</evidence>
<evidence type="ECO:0000256" key="14">
    <source>
        <dbReference type="ARBA" id="ARBA00023075"/>
    </source>
</evidence>
<feature type="transmembrane region" description="Helical" evidence="19">
    <location>
        <begin position="130"/>
        <end position="149"/>
    </location>
</feature>
<evidence type="ECO:0000256" key="3">
    <source>
        <dbReference type="ARBA" id="ARBA00007012"/>
    </source>
</evidence>
<feature type="transmembrane region" description="Helical" evidence="19">
    <location>
        <begin position="297"/>
        <end position="317"/>
    </location>
</feature>
<keyword evidence="11" id="KW-0249">Electron transport</keyword>
<dbReference type="RefSeq" id="YP_009115229.1">
    <property type="nucleotide sequence ID" value="NC_026123.1"/>
</dbReference>
<dbReference type="InterPro" id="IPR050175">
    <property type="entry name" value="Complex_I_Subunit_2"/>
</dbReference>
<comment type="subcellular location">
    <subcellularLocation>
        <location evidence="2">Mitochondrion inner membrane</location>
        <topology evidence="2">Multi-pass membrane protein</topology>
    </subcellularLocation>
</comment>
<evidence type="ECO:0000256" key="10">
    <source>
        <dbReference type="ARBA" id="ARBA00022967"/>
    </source>
</evidence>
<dbReference type="GO" id="GO:0005743">
    <property type="term" value="C:mitochondrial inner membrane"/>
    <property type="evidence" value="ECO:0007669"/>
    <property type="project" value="UniProtKB-SubCell"/>
</dbReference>
<dbReference type="GO" id="GO:0006120">
    <property type="term" value="P:mitochondrial electron transport, NADH to ubiquinone"/>
    <property type="evidence" value="ECO:0007669"/>
    <property type="project" value="TreeGrafter"/>
</dbReference>
<keyword evidence="6" id="KW-0813">Transport</keyword>
<evidence type="ECO:0000256" key="9">
    <source>
        <dbReference type="ARBA" id="ARBA00022792"/>
    </source>
</evidence>
<keyword evidence="10" id="KW-1278">Translocase</keyword>
<feature type="transmembrane region" description="Helical" evidence="19">
    <location>
        <begin position="218"/>
        <end position="246"/>
    </location>
</feature>
<feature type="domain" description="NADH:quinone oxidoreductase/Mrp antiporter transmembrane" evidence="20">
    <location>
        <begin position="81"/>
        <end position="264"/>
    </location>
</feature>
<evidence type="ECO:0000256" key="18">
    <source>
        <dbReference type="ARBA" id="ARBA00049551"/>
    </source>
</evidence>
<keyword evidence="13" id="KW-0520">NAD</keyword>
<comment type="similarity">
    <text evidence="3">Belongs to the complex I subunit 2 family.</text>
</comment>
<dbReference type="Pfam" id="PF00361">
    <property type="entry name" value="Proton_antipo_M"/>
    <property type="match status" value="1"/>
</dbReference>
<keyword evidence="14" id="KW-0830">Ubiquinone</keyword>